<proteinExistence type="inferred from homology"/>
<keyword evidence="20" id="KW-1185">Reference proteome</keyword>
<accession>A0AAP2CT02</accession>
<dbReference type="PROSITE" id="PS00470">
    <property type="entry name" value="IDH_IMDH"/>
    <property type="match status" value="1"/>
</dbReference>
<evidence type="ECO:0000256" key="1">
    <source>
        <dbReference type="ARBA" id="ARBA00000624"/>
    </source>
</evidence>
<dbReference type="EMBL" id="JADQAZ010000003">
    <property type="protein sequence ID" value="MBT0958996.1"/>
    <property type="molecule type" value="Genomic_DNA"/>
</dbReference>
<dbReference type="InterPro" id="IPR019818">
    <property type="entry name" value="IsoCit/isopropylmalate_DH_CS"/>
</dbReference>
<keyword evidence="9" id="KW-0432">Leucine biosynthesis</keyword>
<keyword evidence="12" id="KW-0460">Magnesium</keyword>
<evidence type="ECO:0000256" key="15">
    <source>
        <dbReference type="ARBA" id="ARBA00023304"/>
    </source>
</evidence>
<evidence type="ECO:0000256" key="13">
    <source>
        <dbReference type="ARBA" id="ARBA00023002"/>
    </source>
</evidence>
<comment type="catalytic activity">
    <reaction evidence="1">
        <text>(2R,3S)-3-isopropylmalate + NAD(+) = 4-methyl-2-oxopentanoate + CO2 + NADH</text>
        <dbReference type="Rhea" id="RHEA:32271"/>
        <dbReference type="ChEBI" id="CHEBI:16526"/>
        <dbReference type="ChEBI" id="CHEBI:17865"/>
        <dbReference type="ChEBI" id="CHEBI:35121"/>
        <dbReference type="ChEBI" id="CHEBI:57540"/>
        <dbReference type="ChEBI" id="CHEBI:57945"/>
        <dbReference type="EC" id="1.1.1.85"/>
    </reaction>
</comment>
<dbReference type="PANTHER" id="PTHR42979">
    <property type="entry name" value="3-ISOPROPYLMALATE DEHYDROGENASE"/>
    <property type="match status" value="1"/>
</dbReference>
<evidence type="ECO:0000313" key="20">
    <source>
        <dbReference type="Proteomes" id="UP001315686"/>
    </source>
</evidence>
<dbReference type="SUPFAM" id="SSF53659">
    <property type="entry name" value="Isocitrate/Isopropylmalate dehydrogenase-like"/>
    <property type="match status" value="1"/>
</dbReference>
<dbReference type="SMART" id="SM01329">
    <property type="entry name" value="Iso_dh"/>
    <property type="match status" value="1"/>
</dbReference>
<dbReference type="InterPro" id="IPR024084">
    <property type="entry name" value="IsoPropMal-DH-like_dom"/>
</dbReference>
<dbReference type="AlphaFoldDB" id="A0AAP2CT02"/>
<evidence type="ECO:0000256" key="16">
    <source>
        <dbReference type="ARBA" id="ARBA00030010"/>
    </source>
</evidence>
<name>A0AAP2CT02_9RHOB</name>
<comment type="subunit">
    <text evidence="6">Homodimer.</text>
</comment>
<organism evidence="19 20">
    <name type="scientific">Harenicola maris</name>
    <dbReference type="NCBI Taxonomy" id="2841044"/>
    <lineage>
        <taxon>Bacteria</taxon>
        <taxon>Pseudomonadati</taxon>
        <taxon>Pseudomonadota</taxon>
        <taxon>Alphaproteobacteria</taxon>
        <taxon>Rhodobacterales</taxon>
        <taxon>Paracoccaceae</taxon>
        <taxon>Harenicola</taxon>
    </lineage>
</organism>
<evidence type="ECO:0000256" key="3">
    <source>
        <dbReference type="ARBA" id="ARBA00001946"/>
    </source>
</evidence>
<evidence type="ECO:0000256" key="10">
    <source>
        <dbReference type="ARBA" id="ARBA00022605"/>
    </source>
</evidence>
<evidence type="ECO:0000256" key="4">
    <source>
        <dbReference type="ARBA" id="ARBA00004762"/>
    </source>
</evidence>
<gene>
    <name evidence="19" type="ORF">IV417_16535</name>
</gene>
<evidence type="ECO:0000256" key="7">
    <source>
        <dbReference type="ARBA" id="ARBA00013101"/>
    </source>
</evidence>
<dbReference type="GO" id="GO:0009098">
    <property type="term" value="P:L-leucine biosynthetic process"/>
    <property type="evidence" value="ECO:0007669"/>
    <property type="project" value="UniProtKB-KW"/>
</dbReference>
<evidence type="ECO:0000256" key="14">
    <source>
        <dbReference type="ARBA" id="ARBA00023027"/>
    </source>
</evidence>
<dbReference type="InterPro" id="IPR004429">
    <property type="entry name" value="Isopropylmalate_DH"/>
</dbReference>
<evidence type="ECO:0000256" key="11">
    <source>
        <dbReference type="ARBA" id="ARBA00022723"/>
    </source>
</evidence>
<evidence type="ECO:0000256" key="6">
    <source>
        <dbReference type="ARBA" id="ARBA00011738"/>
    </source>
</evidence>
<dbReference type="Gene3D" id="3.40.718.10">
    <property type="entry name" value="Isopropylmalate Dehydrogenase"/>
    <property type="match status" value="1"/>
</dbReference>
<evidence type="ECO:0000256" key="2">
    <source>
        <dbReference type="ARBA" id="ARBA00001936"/>
    </source>
</evidence>
<dbReference type="GO" id="GO:0003862">
    <property type="term" value="F:3-isopropylmalate dehydrogenase activity"/>
    <property type="evidence" value="ECO:0007669"/>
    <property type="project" value="UniProtKB-EC"/>
</dbReference>
<dbReference type="GO" id="GO:0051287">
    <property type="term" value="F:NAD binding"/>
    <property type="evidence" value="ECO:0007669"/>
    <property type="project" value="InterPro"/>
</dbReference>
<evidence type="ECO:0000256" key="8">
    <source>
        <dbReference type="ARBA" id="ARBA00019276"/>
    </source>
</evidence>
<keyword evidence="13" id="KW-0560">Oxidoreductase</keyword>
<evidence type="ECO:0000256" key="17">
    <source>
        <dbReference type="ARBA" id="ARBA00033138"/>
    </source>
</evidence>
<keyword evidence="14" id="KW-0520">NAD</keyword>
<sequence>MASGLKIALIRGDGIGIDVADATIEVVNAACERCGAPALSYDEINAGAGYYAETGQDIEPGGEERAGKADAIFLGAIGLPSIRHEDGTEISPHLRLRDRFGLYAGIRPIKAYPNAPQRLADPRAAQIDMVILRESTEGLFYSAAAHKRSEVIGDTEVRDTLRITRRTTEKLHDFAFKLAQKRKERGKPGRVTCVDKANVFTSMAFFRKIFDEIRPNYPAIEANYNYVDAQALDLVRRPWDFDVMVMENMFGDILSDLGGGLVGGMGMAACAEIGDENGLFQPAHGSAPDIMGQDKANPLAAILSGALMLDYLGEGSGDSRYNDAAAMIEASVDKGFAANALRPMEFGGDMGTLATTREVVAGLKV</sequence>
<keyword evidence="15" id="KW-0100">Branched-chain amino acid biosynthesis</keyword>
<comment type="caution">
    <text evidence="19">The sequence shown here is derived from an EMBL/GenBank/DDBJ whole genome shotgun (WGS) entry which is preliminary data.</text>
</comment>
<dbReference type="GO" id="GO:0005829">
    <property type="term" value="C:cytosol"/>
    <property type="evidence" value="ECO:0007669"/>
    <property type="project" value="TreeGrafter"/>
</dbReference>
<dbReference type="Pfam" id="PF00180">
    <property type="entry name" value="Iso_dh"/>
    <property type="match status" value="1"/>
</dbReference>
<keyword evidence="10" id="KW-0028">Amino-acid biosynthesis</keyword>
<evidence type="ECO:0000313" key="19">
    <source>
        <dbReference type="EMBL" id="MBT0958996.1"/>
    </source>
</evidence>
<protein>
    <recommendedName>
        <fullName evidence="8">3-isopropylmalate dehydrogenase</fullName>
        <ecNumber evidence="7">1.1.1.85</ecNumber>
    </recommendedName>
    <alternativeName>
        <fullName evidence="17">3-IPM-DH</fullName>
    </alternativeName>
    <alternativeName>
        <fullName evidence="16">Beta-IPM dehydrogenase</fullName>
    </alternativeName>
</protein>
<dbReference type="Proteomes" id="UP001315686">
    <property type="component" value="Unassembled WGS sequence"/>
</dbReference>
<comment type="cofactor">
    <cofactor evidence="3">
        <name>Mg(2+)</name>
        <dbReference type="ChEBI" id="CHEBI:18420"/>
    </cofactor>
</comment>
<comment type="similarity">
    <text evidence="5">Belongs to the isocitrate and isopropylmalate dehydrogenases family. LeuB type 1 subfamily.</text>
</comment>
<feature type="domain" description="Isopropylmalate dehydrogenase-like" evidence="18">
    <location>
        <begin position="6"/>
        <end position="363"/>
    </location>
</feature>
<dbReference type="EC" id="1.1.1.85" evidence="7"/>
<evidence type="ECO:0000256" key="9">
    <source>
        <dbReference type="ARBA" id="ARBA00022430"/>
    </source>
</evidence>
<reference evidence="19 20" key="1">
    <citation type="journal article" date="2021" name="Arch. Microbiol.">
        <title>Harenicola maris gen. nov., sp. nov. isolated from the Sea of Japan shallow sediments.</title>
        <authorList>
            <person name="Romanenko L.A."/>
            <person name="Kurilenko V.V."/>
            <person name="Chernysheva N.Y."/>
            <person name="Tekutyeva L.A."/>
            <person name="Velansky P.V."/>
            <person name="Svetashev V.I."/>
            <person name="Isaeva M.P."/>
        </authorList>
    </citation>
    <scope>NUCLEOTIDE SEQUENCE [LARGE SCALE GENOMIC DNA]</scope>
    <source>
        <strain evidence="19 20">KMM 3653</strain>
    </source>
</reference>
<evidence type="ECO:0000256" key="12">
    <source>
        <dbReference type="ARBA" id="ARBA00022842"/>
    </source>
</evidence>
<evidence type="ECO:0000256" key="5">
    <source>
        <dbReference type="ARBA" id="ARBA00008319"/>
    </source>
</evidence>
<evidence type="ECO:0000259" key="18">
    <source>
        <dbReference type="SMART" id="SM01329"/>
    </source>
</evidence>
<dbReference type="RefSeq" id="WP_327795208.1">
    <property type="nucleotide sequence ID" value="NZ_JADQAZ010000003.1"/>
</dbReference>
<dbReference type="PANTHER" id="PTHR42979:SF1">
    <property type="entry name" value="3-ISOPROPYLMALATE DEHYDROGENASE"/>
    <property type="match status" value="1"/>
</dbReference>
<comment type="cofactor">
    <cofactor evidence="2">
        <name>Mn(2+)</name>
        <dbReference type="ChEBI" id="CHEBI:29035"/>
    </cofactor>
</comment>
<dbReference type="GO" id="GO:0000287">
    <property type="term" value="F:magnesium ion binding"/>
    <property type="evidence" value="ECO:0007669"/>
    <property type="project" value="InterPro"/>
</dbReference>
<keyword evidence="11" id="KW-0479">Metal-binding</keyword>
<comment type="pathway">
    <text evidence="4">Amino-acid biosynthesis; L-leucine biosynthesis; L-leucine from 3-methyl-2-oxobutanoate: step 3/4.</text>
</comment>